<dbReference type="SUPFAM" id="SSF52540">
    <property type="entry name" value="P-loop containing nucleoside triphosphate hydrolases"/>
    <property type="match status" value="1"/>
</dbReference>
<dbReference type="Gene3D" id="1.25.40.10">
    <property type="entry name" value="Tetratricopeptide repeat domain"/>
    <property type="match status" value="2"/>
</dbReference>
<dbReference type="InterPro" id="IPR041664">
    <property type="entry name" value="AAA_16"/>
</dbReference>
<dbReference type="InParanoid" id="C7PX42"/>
<dbReference type="KEGG" id="cai:Caci_0441"/>
<dbReference type="InterPro" id="IPR000157">
    <property type="entry name" value="TIR_dom"/>
</dbReference>
<evidence type="ECO:0000259" key="2">
    <source>
        <dbReference type="Pfam" id="PF13676"/>
    </source>
</evidence>
<sequence length="1010" mass="111279">MVLHSAIPGVRDALVVHCDADETWVSWIDEALADQGFQTHRLSWTADGEDLGRTIGDVLGGGVSCCVVVLSEAFLAAADYSPQQWRTALRDSADLLDRLFPVVVDRAQLPAELPLEVRQQIIDISDVGEQAARERLIQAVSGEPPVGRVPVRTREGKVRTRFPASDPAIWCPWTPNRNFSFVGRDKELKALHARLWDAPRGQARVAVTGLGGVGKSQIAVEYMYRYQSEYDAVWFVRATRTAIARQDVVNVGAELGAPSADDLQAGIDGALRALLEDARTRRWLVVIDDARSAAAVKDLLPSFPGQHGHVIITSTDENWTDIAAELPIQPMSAEESFRYLRSRLPETGDEDLQALVGYCDGLPIAMDLAAAQVRGAAQSVRAFLQSASERGVDQYQVKLGRHEKTVAQTYLTALDSVGREVPAAGELLRLLSFMASAPIPIRLFGALSQDSGLPELADLAQVSRGFADSSALLGMLSEIRKHSLATIGLQGEESVISMHRVPQRVIVADIAEDQALRYRHAVHLMLRARDIGAARTSAQWLVMLEIWRNLESSDGWDCELCAADISCRQMMLHVIRALMIWSESTQCEAAAARAIAAWTPVLGPHHTDVREATLERANALRNMGRAGEALELDEALARDVAEMPDVRPAIAIRTGLNRGGDLRRLGRFADASTIDTQTRDRAVDEFGEIDRLSLMARGNVSVSYLLLGEAANAMRNDEDLVRDQVRLRGDGDRAAFQTRTRIARAHRDMGQYRSAVEMQEHNTYRCERVFGPHDATTLTAKGTLASCLRKAGQYEEARRVASTTVTDLQKLIGDRHPEMVLAMTELANCLVRTDRRADAAELGRQALMLAVEVCGTDHPFTAICQNNLALVHLVQHEPFEAETLLNEAAQVFAALPTDHPHQLIVAANLATALWDRGEYTKAEDLEKQLEPKFVQALGENHPTTLAVASNRVTTFDALAGDDATRRTINNARWRRTVAAYQRVLTREHPDVQIAEERRRRIHIALDAPAV</sequence>
<proteinExistence type="predicted"/>
<dbReference type="SUPFAM" id="SSF48452">
    <property type="entry name" value="TPR-like"/>
    <property type="match status" value="2"/>
</dbReference>
<dbReference type="AlphaFoldDB" id="C7PX42"/>
<dbReference type="GO" id="GO:0007165">
    <property type="term" value="P:signal transduction"/>
    <property type="evidence" value="ECO:0007669"/>
    <property type="project" value="InterPro"/>
</dbReference>
<evidence type="ECO:0008006" key="5">
    <source>
        <dbReference type="Google" id="ProtNLM"/>
    </source>
</evidence>
<evidence type="ECO:0000259" key="1">
    <source>
        <dbReference type="Pfam" id="PF13191"/>
    </source>
</evidence>
<dbReference type="Proteomes" id="UP000000851">
    <property type="component" value="Chromosome"/>
</dbReference>
<dbReference type="GO" id="GO:0043531">
    <property type="term" value="F:ADP binding"/>
    <property type="evidence" value="ECO:0007669"/>
    <property type="project" value="InterPro"/>
</dbReference>
<dbReference type="PRINTS" id="PR00364">
    <property type="entry name" value="DISEASERSIST"/>
</dbReference>
<feature type="domain" description="TIR" evidence="2">
    <location>
        <begin position="15"/>
        <end position="137"/>
    </location>
</feature>
<dbReference type="InterPro" id="IPR053137">
    <property type="entry name" value="NLR-like"/>
</dbReference>
<dbReference type="PANTHER" id="PTHR46082">
    <property type="entry name" value="ATP/GTP-BINDING PROTEIN-RELATED"/>
    <property type="match status" value="1"/>
</dbReference>
<accession>C7PX42</accession>
<reference evidence="3 4" key="1">
    <citation type="journal article" date="2009" name="Stand. Genomic Sci.">
        <title>Complete genome sequence of Catenulispora acidiphila type strain (ID 139908).</title>
        <authorList>
            <person name="Copeland A."/>
            <person name="Lapidus A."/>
            <person name="Glavina Del Rio T."/>
            <person name="Nolan M."/>
            <person name="Lucas S."/>
            <person name="Chen F."/>
            <person name="Tice H."/>
            <person name="Cheng J.F."/>
            <person name="Bruce D."/>
            <person name="Goodwin L."/>
            <person name="Pitluck S."/>
            <person name="Mikhailova N."/>
            <person name="Pati A."/>
            <person name="Ivanova N."/>
            <person name="Mavromatis K."/>
            <person name="Chen A."/>
            <person name="Palaniappan K."/>
            <person name="Chain P."/>
            <person name="Land M."/>
            <person name="Hauser L."/>
            <person name="Chang Y.J."/>
            <person name="Jeffries C.D."/>
            <person name="Chertkov O."/>
            <person name="Brettin T."/>
            <person name="Detter J.C."/>
            <person name="Han C."/>
            <person name="Ali Z."/>
            <person name="Tindall B.J."/>
            <person name="Goker M."/>
            <person name="Bristow J."/>
            <person name="Eisen J.A."/>
            <person name="Markowitz V."/>
            <person name="Hugenholtz P."/>
            <person name="Kyrpides N.C."/>
            <person name="Klenk H.P."/>
        </authorList>
    </citation>
    <scope>NUCLEOTIDE SEQUENCE [LARGE SCALE GENOMIC DNA]</scope>
    <source>
        <strain evidence="4">DSM 44928 / JCM 14897 / NBRC 102108 / NRRL B-24433 / ID139908</strain>
    </source>
</reference>
<dbReference type="SUPFAM" id="SSF52200">
    <property type="entry name" value="Toll/Interleukin receptor TIR domain"/>
    <property type="match status" value="1"/>
</dbReference>
<keyword evidence="4" id="KW-1185">Reference proteome</keyword>
<dbReference type="RefSeq" id="WP_012784688.1">
    <property type="nucleotide sequence ID" value="NC_013131.1"/>
</dbReference>
<dbReference type="InterPro" id="IPR027417">
    <property type="entry name" value="P-loop_NTPase"/>
</dbReference>
<protein>
    <recommendedName>
        <fullName evidence="5">NB-ARC domain protein</fullName>
    </recommendedName>
</protein>
<dbReference type="STRING" id="479433.Caci_0441"/>
<dbReference type="NCBIfam" id="NF040586">
    <property type="entry name" value="FxSxx_TPR"/>
    <property type="match status" value="1"/>
</dbReference>
<dbReference type="InterPro" id="IPR035897">
    <property type="entry name" value="Toll_tir_struct_dom_sf"/>
</dbReference>
<name>C7PX42_CATAD</name>
<dbReference type="eggNOG" id="COG3903">
    <property type="taxonomic scope" value="Bacteria"/>
</dbReference>
<organism evidence="3 4">
    <name type="scientific">Catenulispora acidiphila (strain DSM 44928 / JCM 14897 / NBRC 102108 / NRRL B-24433 / ID139908)</name>
    <dbReference type="NCBI Taxonomy" id="479433"/>
    <lineage>
        <taxon>Bacteria</taxon>
        <taxon>Bacillati</taxon>
        <taxon>Actinomycetota</taxon>
        <taxon>Actinomycetes</taxon>
        <taxon>Catenulisporales</taxon>
        <taxon>Catenulisporaceae</taxon>
        <taxon>Catenulispora</taxon>
    </lineage>
</organism>
<dbReference type="Gene3D" id="3.40.50.300">
    <property type="entry name" value="P-loop containing nucleotide triphosphate hydrolases"/>
    <property type="match status" value="1"/>
</dbReference>
<dbReference type="EMBL" id="CP001700">
    <property type="protein sequence ID" value="ACU69393.1"/>
    <property type="molecule type" value="Genomic_DNA"/>
</dbReference>
<dbReference type="Pfam" id="PF13676">
    <property type="entry name" value="TIR_2"/>
    <property type="match status" value="1"/>
</dbReference>
<dbReference type="PANTHER" id="PTHR46082:SF11">
    <property type="entry name" value="AAA+ ATPASE DOMAIN-CONTAINING PROTEIN-RELATED"/>
    <property type="match status" value="1"/>
</dbReference>
<dbReference type="eggNOG" id="COG0457">
    <property type="taxonomic scope" value="Bacteria"/>
</dbReference>
<dbReference type="Pfam" id="PF13191">
    <property type="entry name" value="AAA_16"/>
    <property type="match status" value="1"/>
</dbReference>
<feature type="domain" description="Orc1-like AAA ATPase" evidence="1">
    <location>
        <begin position="181"/>
        <end position="302"/>
    </location>
</feature>
<dbReference type="Pfam" id="PF13424">
    <property type="entry name" value="TPR_12"/>
    <property type="match status" value="2"/>
</dbReference>
<dbReference type="OrthoDB" id="580767at2"/>
<dbReference type="InterPro" id="IPR011990">
    <property type="entry name" value="TPR-like_helical_dom_sf"/>
</dbReference>
<gene>
    <name evidence="3" type="ordered locus">Caci_0441</name>
</gene>
<evidence type="ECO:0000313" key="4">
    <source>
        <dbReference type="Proteomes" id="UP000000851"/>
    </source>
</evidence>
<dbReference type="HOGENOM" id="CLU_000288_125_8_11"/>
<dbReference type="Pfam" id="PF13374">
    <property type="entry name" value="TPR_10"/>
    <property type="match status" value="1"/>
</dbReference>
<evidence type="ECO:0000313" key="3">
    <source>
        <dbReference type="EMBL" id="ACU69393.1"/>
    </source>
</evidence>